<gene>
    <name evidence="2" type="ORF">H4F90_11885</name>
</gene>
<dbReference type="InterPro" id="IPR027417">
    <property type="entry name" value="P-loop_NTPase"/>
</dbReference>
<accession>A0A839HTC8</accession>
<proteinExistence type="predicted"/>
<dbReference type="Proteomes" id="UP000586093">
    <property type="component" value="Unassembled WGS sequence"/>
</dbReference>
<dbReference type="PANTHER" id="PTHR32182:SF0">
    <property type="entry name" value="DNA REPLICATION AND REPAIR PROTEIN RECF"/>
    <property type="match status" value="1"/>
</dbReference>
<dbReference type="GO" id="GO:0000731">
    <property type="term" value="P:DNA synthesis involved in DNA repair"/>
    <property type="evidence" value="ECO:0007669"/>
    <property type="project" value="TreeGrafter"/>
</dbReference>
<sequence>MKVDRMVLVNWGQLRPGNYELGNMTLLTGPTGAGKSTMLDGLQTVMTAAYQGIVAYNPGQEEVQPGQRRGKSKRTLESFVTGAEYSLFSRPAGAHGYVAAVFRPGPNDGAAKMFTALVGVAARVDGVGERRDAKLERLVLVIVEEAALSVEEFFDDMDQGVCVPVEEVVKRLKAKYPKVVTYDDHKRDYLCGIYGRFRGRNSIPWDEAQNAAKAWSQSIAYKPIGLVHDLVRDDILEFDGKLLQESISRISDLMRQVTNLKQEGKRLEATVGRLREMKELIGKTASTFEYQVQYDLLLAKMQLAADDDRIAQEQKRIGDDMELVERYGQKAKTEEQLKKGVDSSRIDIAAKLRGIPAHTEKQALDERLARASSGARTKLSELHAGLYSAAQIKNAADGLVRRPIPEQFPKLRASVAAVAQAIASTNVARFSGLLDAVVDANRDTELVVEKLFQLAPAFDGVEAGLGVLQAAMVGPNESVLTAVATEATALSQRIDTARRDRKELAERKERLAAGAGNYSRDTVLALDRIRERLPDAGVQVLCDLVEPVSDEWQQAIEGYLDNARFNLIVKPEWEARTIDFLQSWSSRSKVVQGKHCLERADASRVPQNSIIHELRTDHPIAKAYFIEQYGSVVKVKDSAQLRFTPRGLTKDGKGSGSRTMFVGERRDLVLGRKARERALQATTEQLEQTDREIVDLERLQNGLGDFRRVLTGLREPTFDAAPLSEFAGDIDSVRRSLAQLDLTEVEQLRAELKRLEDLIEEHDREIKAANTSVALANQRMLDADKVIDRIKNGRDARFQERESQIRRLKHLCEANPEKTYTVLAQEVDDLLSSRTIDVHGVQVRLNFLRTQPESLLGEVREMLAEYNASVRQEERFQSALPHHHEATSFDPYYGPLVTLGRAVSALHGELESIGLYNNRAKVEEAERSFHDVFTKQFCVEIKSKVDDGVRALRQLNVELERLKFGTDRFSIDWSKWEPEFQEYYGFFAAVTELADLPESVDLFGESELSPKHVEVRDRLVKLLLDPDHERAGRELLRIADYRNYRRYEIWNDSDSGGRIALSTWGTGSGGQLETPAYIVRAAVVTNRLKLFEKGASLRMVASDESFSRMDEARARAVLKYLRDSLDIQVISAMPTRGAGGLRPEFDREYSYSRVTVPENGELDFILECDERVFRKDRMRDLWEKQRAAVREQAKLAFAAAEPVEALEPPK</sequence>
<evidence type="ECO:0000313" key="3">
    <source>
        <dbReference type="Proteomes" id="UP000586093"/>
    </source>
</evidence>
<dbReference type="AlphaFoldDB" id="A0A839HTC8"/>
<evidence type="ECO:0000313" key="2">
    <source>
        <dbReference type="EMBL" id="MBB1162679.1"/>
    </source>
</evidence>
<reference evidence="2 3" key="1">
    <citation type="submission" date="2020-08" db="EMBL/GenBank/DDBJ databases">
        <title>Aquariorum lacteus gen. nov., sp. nov., a new member of the family Comamonadaceae, isolated from freshwater aquarium.</title>
        <authorList>
            <person name="Chun S.-J."/>
        </authorList>
    </citation>
    <scope>NUCLEOTIDE SEQUENCE [LARGE SCALE GENOMIC DNA]</scope>
    <source>
        <strain evidence="2 3">SJAQ100</strain>
    </source>
</reference>
<organism evidence="2 3">
    <name type="scientific">Aquariibacter albus</name>
    <dbReference type="NCBI Taxonomy" id="2759899"/>
    <lineage>
        <taxon>Bacteria</taxon>
        <taxon>Pseudomonadati</taxon>
        <taxon>Pseudomonadota</taxon>
        <taxon>Betaproteobacteria</taxon>
        <taxon>Burkholderiales</taxon>
        <taxon>Sphaerotilaceae</taxon>
        <taxon>Aquariibacter</taxon>
    </lineage>
</organism>
<dbReference type="SUPFAM" id="SSF52540">
    <property type="entry name" value="P-loop containing nucleoside triphosphate hydrolases"/>
    <property type="match status" value="1"/>
</dbReference>
<protein>
    <submittedName>
        <fullName evidence="2">AAA family ATPase</fullName>
    </submittedName>
</protein>
<dbReference type="RefSeq" id="WP_182664846.1">
    <property type="nucleotide sequence ID" value="NZ_JACIVI010000004.1"/>
</dbReference>
<dbReference type="EMBL" id="JACIVI010000004">
    <property type="protein sequence ID" value="MBB1162679.1"/>
    <property type="molecule type" value="Genomic_DNA"/>
</dbReference>
<keyword evidence="3" id="KW-1185">Reference proteome</keyword>
<dbReference type="Pfam" id="PF13558">
    <property type="entry name" value="SbcC_Walker_B"/>
    <property type="match status" value="1"/>
</dbReference>
<feature type="coiled-coil region" evidence="1">
    <location>
        <begin position="243"/>
        <end position="277"/>
    </location>
</feature>
<dbReference type="Gene3D" id="3.40.1140.10">
    <property type="match status" value="1"/>
</dbReference>
<dbReference type="Pfam" id="PF13555">
    <property type="entry name" value="AAA_29"/>
    <property type="match status" value="1"/>
</dbReference>
<keyword evidence="1" id="KW-0175">Coiled coil</keyword>
<name>A0A839HTC8_9BURK</name>
<feature type="coiled-coil region" evidence="1">
    <location>
        <begin position="487"/>
        <end position="514"/>
    </location>
</feature>
<comment type="caution">
    <text evidence="2">The sequence shown here is derived from an EMBL/GenBank/DDBJ whole genome shotgun (WGS) entry which is preliminary data.</text>
</comment>
<feature type="coiled-coil region" evidence="1">
    <location>
        <begin position="738"/>
        <end position="779"/>
    </location>
</feature>
<dbReference type="GO" id="GO:0006302">
    <property type="term" value="P:double-strand break repair"/>
    <property type="evidence" value="ECO:0007669"/>
    <property type="project" value="TreeGrafter"/>
</dbReference>
<dbReference type="PANTHER" id="PTHR32182">
    <property type="entry name" value="DNA REPLICATION AND REPAIR PROTEIN RECF"/>
    <property type="match status" value="1"/>
</dbReference>
<feature type="coiled-coil region" evidence="1">
    <location>
        <begin position="672"/>
        <end position="699"/>
    </location>
</feature>
<evidence type="ECO:0000256" key="1">
    <source>
        <dbReference type="SAM" id="Coils"/>
    </source>
</evidence>